<evidence type="ECO:0000259" key="7">
    <source>
        <dbReference type="Pfam" id="PF12705"/>
    </source>
</evidence>
<keyword evidence="3" id="KW-0378">Hydrolase</keyword>
<dbReference type="SUPFAM" id="SSF52540">
    <property type="entry name" value="P-loop containing nucleoside triphosphate hydrolases"/>
    <property type="match status" value="1"/>
</dbReference>
<dbReference type="CDD" id="cd17934">
    <property type="entry name" value="DEXXQc_Upf1-like"/>
    <property type="match status" value="1"/>
</dbReference>
<keyword evidence="2" id="KW-0547">Nucleotide-binding</keyword>
<dbReference type="Pfam" id="PF12705">
    <property type="entry name" value="PDDEXK_1"/>
    <property type="match status" value="1"/>
</dbReference>
<evidence type="ECO:0000259" key="9">
    <source>
        <dbReference type="Pfam" id="PF13087"/>
    </source>
</evidence>
<evidence type="ECO:0000259" key="8">
    <source>
        <dbReference type="Pfam" id="PF13086"/>
    </source>
</evidence>
<accession>A0A9N9FMQ0</accession>
<dbReference type="InterPro" id="IPR038726">
    <property type="entry name" value="PDDEXK_AddAB-type"/>
</dbReference>
<evidence type="ECO:0000256" key="4">
    <source>
        <dbReference type="ARBA" id="ARBA00022806"/>
    </source>
</evidence>
<dbReference type="InterPro" id="IPR041679">
    <property type="entry name" value="DNA2/NAM7-like_C"/>
</dbReference>
<dbReference type="InterPro" id="IPR027417">
    <property type="entry name" value="P-loop_NTPase"/>
</dbReference>
<feature type="domain" description="DNA2/NAM7 helicase-like C-terminal" evidence="9">
    <location>
        <begin position="1103"/>
        <end position="1298"/>
    </location>
</feature>
<dbReference type="OrthoDB" id="6513042at2759"/>
<dbReference type="Pfam" id="PF13087">
    <property type="entry name" value="AAA_12"/>
    <property type="match status" value="1"/>
</dbReference>
<reference evidence="10" key="1">
    <citation type="submission" date="2021-06" db="EMBL/GenBank/DDBJ databases">
        <authorList>
            <person name="Kallberg Y."/>
            <person name="Tangrot J."/>
            <person name="Rosling A."/>
        </authorList>
    </citation>
    <scope>NUCLEOTIDE SEQUENCE</scope>
    <source>
        <strain evidence="10">UK204</strain>
    </source>
</reference>
<organism evidence="10 11">
    <name type="scientific">Funneliformis caledonium</name>
    <dbReference type="NCBI Taxonomy" id="1117310"/>
    <lineage>
        <taxon>Eukaryota</taxon>
        <taxon>Fungi</taxon>
        <taxon>Fungi incertae sedis</taxon>
        <taxon>Mucoromycota</taxon>
        <taxon>Glomeromycotina</taxon>
        <taxon>Glomeromycetes</taxon>
        <taxon>Glomerales</taxon>
        <taxon>Glomeraceae</taxon>
        <taxon>Funneliformis</taxon>
    </lineage>
</organism>
<protein>
    <submittedName>
        <fullName evidence="10">2772_t:CDS:1</fullName>
    </submittedName>
</protein>
<feature type="compositionally biased region" description="Low complexity" evidence="6">
    <location>
        <begin position="1336"/>
        <end position="1346"/>
    </location>
</feature>
<keyword evidence="11" id="KW-1185">Reference proteome</keyword>
<dbReference type="GO" id="GO:0005524">
    <property type="term" value="F:ATP binding"/>
    <property type="evidence" value="ECO:0007669"/>
    <property type="project" value="UniProtKB-KW"/>
</dbReference>
<comment type="caution">
    <text evidence="10">The sequence shown here is derived from an EMBL/GenBank/DDBJ whole genome shotgun (WGS) entry which is preliminary data.</text>
</comment>
<evidence type="ECO:0000256" key="1">
    <source>
        <dbReference type="ARBA" id="ARBA00007913"/>
    </source>
</evidence>
<dbReference type="Gene3D" id="3.90.320.10">
    <property type="match status" value="1"/>
</dbReference>
<dbReference type="Gene3D" id="3.40.50.300">
    <property type="entry name" value="P-loop containing nucleotide triphosphate hydrolases"/>
    <property type="match status" value="2"/>
</dbReference>
<dbReference type="Proteomes" id="UP000789570">
    <property type="component" value="Unassembled WGS sequence"/>
</dbReference>
<dbReference type="PANTHER" id="PTHR43788:SF8">
    <property type="entry name" value="DNA-BINDING PROTEIN SMUBP-2"/>
    <property type="match status" value="1"/>
</dbReference>
<feature type="domain" description="PD-(D/E)XK endonuclease-like" evidence="7">
    <location>
        <begin position="116"/>
        <end position="263"/>
    </location>
</feature>
<name>A0A9N9FMQ0_9GLOM</name>
<keyword evidence="4" id="KW-0347">Helicase</keyword>
<dbReference type="CDD" id="cd18808">
    <property type="entry name" value="SF1_C_Upf1"/>
    <property type="match status" value="1"/>
</dbReference>
<dbReference type="EMBL" id="CAJVPQ010001311">
    <property type="protein sequence ID" value="CAG8545004.1"/>
    <property type="molecule type" value="Genomic_DNA"/>
</dbReference>
<dbReference type="Pfam" id="PF13086">
    <property type="entry name" value="AAA_11"/>
    <property type="match status" value="1"/>
</dbReference>
<gene>
    <name evidence="10" type="ORF">FCALED_LOCUS5830</name>
</gene>
<feature type="domain" description="DNA2/NAM7 helicase helicase" evidence="8">
    <location>
        <begin position="865"/>
        <end position="956"/>
    </location>
</feature>
<keyword evidence="5" id="KW-0067">ATP-binding</keyword>
<feature type="region of interest" description="Disordered" evidence="6">
    <location>
        <begin position="1333"/>
        <end position="1381"/>
    </location>
</feature>
<evidence type="ECO:0000313" key="11">
    <source>
        <dbReference type="Proteomes" id="UP000789570"/>
    </source>
</evidence>
<dbReference type="InterPro" id="IPR041677">
    <property type="entry name" value="DNA2/NAM7_AAA_11"/>
</dbReference>
<sequence>MSQTKKTKKSSKASPASQEITTSMAISDLSKYYQYNCDKLLRLMWDKDYIRQKSAQGNKKYTPKMDDSTLRDALRHRGMEFESEIKRKLNELYEVIDCQHMSPADAKDVLRNVKVGQMLYQMKFDVPKGFYDEMGIKDIVKLKAFIPDFIEVKEEDGEKKLMVYDAKASKSARVPHQFQVASYAYLLEFVIKKIRGLSISRTGGIYLPSTQGPFQLQTFRMDFLLPKIERFFHDELPRIITAQKVPWHYNARCTTCEFVNVCRKDAEGSIAMIPYLSLEKAEDLKNFIQDWKSGEDEMDATNGSSSSSIHDDDVDIEDLADYFDNLNIDDKKSKETKKVVDTRIKQIVKYDSRLNSSPYLKALETKQAQFIGVASANFPQKTDHNLLISMSTDPFLSRPFGWGLCLYTSDGRILQNFRRAEAIPKNDESTLTFISLMDKFVTILEKSFEYLSRVKSRACVFVYAEQEKRTIQDALLEIISMDPDTISSAVQHTATRCLFNLFEDSSLLLGSGNMDGGDVTELPDEWREFPRLIILEQAIRENVAIHVPGFYRFVDIWQQLVKPKLHDQELLDSLEQHIEDIDLEDIYALWVAARSPISRTNEAQLLRVDFGCAVIKAYYELLKESTEDISSKLLFTPQVFTFTEIKAFKHHYLGKIHFFKQFEAVTDCARIRSARIKDFLQGEAVYGIRLQFEKFTKKDGQEWIAKFNLLSRGREGNILEYNALKEFILVEDNPEGVLDAIRFPDMKYRNKFFGYPLSVVCLYDINNSDPQKREIWLKGVFKKRLTGDSNNVYRLYKRYLDFNLDKVLSMLTEIDERNDDKSVFLDLLKDPNAWGSRSLTEEVEQFKEIKATALKLRDAFSMSPSQKEISAELLEKRLQIVWGPPGSGKTHFLALFITWYLSTVKPKPTSANANYIIGVTAFTRAAIDNLLDRISSVQIQRHKTDDFKIIRLVKDLKKTPLNNGLEECKAETLPKKLAGNKIGMIGKPVVIGGTVWDWYKVRRESGSGWAGCDIMIIDEGSQANASLAIECLNPKSGRLVVAGDHMQLGPIIQNTYPVFPPDHPLIFGSVQQCLMRREDGSVFHEEDFFLKKGQKHDFGPLTIQLRDNWRMNKELNCFFQKIYGDDYISKHPNQKLIFEDPKLSHIKDPLIQRILSPDSAITLVKLSVAGNIKIGSSLVSSQFLQNEADVVAKIASAYFESAKESRAKTKASLFIVTPHHRQRFAIQSRLVRYMNNQDISLQINTVEKMQGQEADIVISCFGFLDLNEISKESEFLFDRNRWNVAISRARCKAIVITTDEMLYPRSIEIFANKKTSEGWVFLSMVEKWDLVDDSDTTSSTNSTTNSQGSKDDDVIELPNAGETFTPTPEQEVPPPPSSKKELESIATICEEATSTKQIVRKPEAPVRELTEDLKKFFYDIPSSSDNTANNTANLFAINSPFNNIGFSGTSLSNDFISTQTFDNSIYVFIDNSNILAGFKAICQTKFGKRRQKGKKMPMLDYIELFKIIEKGRNVKRKFLAASKPLFQPLTQAELAGYECAALQRINQKEQCVDELIQLQICNTLLDVQSPSTLVLATGDGNDAEYNEGGFYKCIKNALERGWNVEIISWRRQLNQNFIQLSKEWDTSCQIIRLDPFASKLGCRM</sequence>
<evidence type="ECO:0000256" key="6">
    <source>
        <dbReference type="SAM" id="MobiDB-lite"/>
    </source>
</evidence>
<dbReference type="Gene3D" id="3.40.50.1010">
    <property type="entry name" value="5'-nuclease"/>
    <property type="match status" value="1"/>
</dbReference>
<evidence type="ECO:0000256" key="5">
    <source>
        <dbReference type="ARBA" id="ARBA00022840"/>
    </source>
</evidence>
<dbReference type="GO" id="GO:0043139">
    <property type="term" value="F:5'-3' DNA helicase activity"/>
    <property type="evidence" value="ECO:0007669"/>
    <property type="project" value="TreeGrafter"/>
</dbReference>
<evidence type="ECO:0000256" key="3">
    <source>
        <dbReference type="ARBA" id="ARBA00022801"/>
    </source>
</evidence>
<dbReference type="InterPro" id="IPR011604">
    <property type="entry name" value="PDDEXK-like_dom_sf"/>
</dbReference>
<comment type="similarity">
    <text evidence="1">Belongs to the DNA2/NAM7 helicase family.</text>
</comment>
<dbReference type="GO" id="GO:0016787">
    <property type="term" value="F:hydrolase activity"/>
    <property type="evidence" value="ECO:0007669"/>
    <property type="project" value="UniProtKB-KW"/>
</dbReference>
<evidence type="ECO:0000256" key="2">
    <source>
        <dbReference type="ARBA" id="ARBA00022741"/>
    </source>
</evidence>
<dbReference type="CDD" id="cd18724">
    <property type="entry name" value="PIN_LabA-like"/>
    <property type="match status" value="1"/>
</dbReference>
<dbReference type="PANTHER" id="PTHR43788">
    <property type="entry name" value="DNA2/NAM7 HELICASE FAMILY MEMBER"/>
    <property type="match status" value="1"/>
</dbReference>
<dbReference type="InterPro" id="IPR047187">
    <property type="entry name" value="SF1_C_Upf1"/>
</dbReference>
<evidence type="ECO:0000313" key="10">
    <source>
        <dbReference type="EMBL" id="CAG8545004.1"/>
    </source>
</evidence>
<dbReference type="InterPro" id="IPR050534">
    <property type="entry name" value="Coronavir_polyprotein_1ab"/>
</dbReference>
<proteinExistence type="inferred from homology"/>